<gene>
    <name evidence="1" type="ORF">Tci_019527</name>
</gene>
<evidence type="ECO:0000313" key="1">
    <source>
        <dbReference type="EMBL" id="GEU47549.1"/>
    </source>
</evidence>
<sequence>MNQATHISENSQRYSSICYDDDEERTIPLRNEDFNIIPEKESNEFIKSCVEDLVPIPNESEDISESDSTPLSEANDNECFNLGGDFDEIDAFLDIDTSTDVKDGVLLDHDTKSLKDESVIDD</sequence>
<accession>A0A6L2KF60</accession>
<dbReference type="AlphaFoldDB" id="A0A6L2KF60"/>
<organism evidence="1">
    <name type="scientific">Tanacetum cinerariifolium</name>
    <name type="common">Dalmatian daisy</name>
    <name type="synonym">Chrysanthemum cinerariifolium</name>
    <dbReference type="NCBI Taxonomy" id="118510"/>
    <lineage>
        <taxon>Eukaryota</taxon>
        <taxon>Viridiplantae</taxon>
        <taxon>Streptophyta</taxon>
        <taxon>Embryophyta</taxon>
        <taxon>Tracheophyta</taxon>
        <taxon>Spermatophyta</taxon>
        <taxon>Magnoliopsida</taxon>
        <taxon>eudicotyledons</taxon>
        <taxon>Gunneridae</taxon>
        <taxon>Pentapetalae</taxon>
        <taxon>asterids</taxon>
        <taxon>campanulids</taxon>
        <taxon>Asterales</taxon>
        <taxon>Asteraceae</taxon>
        <taxon>Asteroideae</taxon>
        <taxon>Anthemideae</taxon>
        <taxon>Anthemidinae</taxon>
        <taxon>Tanacetum</taxon>
    </lineage>
</organism>
<reference evidence="1" key="1">
    <citation type="journal article" date="2019" name="Sci. Rep.">
        <title>Draft genome of Tanacetum cinerariifolium, the natural source of mosquito coil.</title>
        <authorList>
            <person name="Yamashiro T."/>
            <person name="Shiraishi A."/>
            <person name="Satake H."/>
            <person name="Nakayama K."/>
        </authorList>
    </citation>
    <scope>NUCLEOTIDE SEQUENCE</scope>
</reference>
<name>A0A6L2KF60_TANCI</name>
<proteinExistence type="predicted"/>
<protein>
    <submittedName>
        <fullName evidence="1">Uncharacterized protein</fullName>
    </submittedName>
</protein>
<dbReference type="EMBL" id="BKCJ010002288">
    <property type="protein sequence ID" value="GEU47549.1"/>
    <property type="molecule type" value="Genomic_DNA"/>
</dbReference>
<comment type="caution">
    <text evidence="1">The sequence shown here is derived from an EMBL/GenBank/DDBJ whole genome shotgun (WGS) entry which is preliminary data.</text>
</comment>